<keyword evidence="9" id="KW-0511">Multifunctional enzyme</keyword>
<keyword evidence="1 13" id="KW-0436">Ligase</keyword>
<evidence type="ECO:0000256" key="8">
    <source>
        <dbReference type="ARBA" id="ARBA00023211"/>
    </source>
</evidence>
<evidence type="ECO:0000256" key="6">
    <source>
        <dbReference type="ARBA" id="ARBA00023002"/>
    </source>
</evidence>
<feature type="compositionally biased region" description="Basic and acidic residues" evidence="10">
    <location>
        <begin position="407"/>
        <end position="422"/>
    </location>
</feature>
<evidence type="ECO:0000256" key="3">
    <source>
        <dbReference type="ARBA" id="ARBA00022741"/>
    </source>
</evidence>
<sequence>MRFEVFGLDGLPEVREGDDVAGLIAGADLRDGDVVVVTSKIVSKAEGRILVADDREKAIDAETVRVVARRGATRIVQTRQGLVLAAAGVDASNTGRGTVLLLPEDPDASARRIRARLRELTGVRVGVIVSDTLGRPWRLGLTDAAIGAAGLSPLDDLRGRVDAYGNQLDATVVSVADEIASAAELVKGKLAGVPVAVVRGLAGLVTEEDGPGARALVRSPDEDMFRYGSADVLTARRTVREFAPEPVDPAAVRRAVAAAITAPAPHHTTPWRFVLVEEHKDRLLDAMRDAWEADLRGDGFSEESITRRLRRGDVLRRAPYLVVPCLVADGAHDYPDARRSRAEREMFLVAMGAGVENLLVALAVEGLGSCWVSSTLFCADVVRETLGLPPSWDPMGAVGVGHPAAPPRDRPPRDPEDFILRR</sequence>
<evidence type="ECO:0000256" key="5">
    <source>
        <dbReference type="ARBA" id="ARBA00022958"/>
    </source>
</evidence>
<dbReference type="Proteomes" id="UP001500212">
    <property type="component" value="Unassembled WGS sequence"/>
</dbReference>
<dbReference type="NCBIfam" id="TIGR03553">
    <property type="entry name" value="F420_FbiB_CTERM"/>
    <property type="match status" value="1"/>
</dbReference>
<keyword evidence="4" id="KW-0460">Magnesium</keyword>
<organism evidence="13 14">
    <name type="scientific">Actinoallomurus liliacearum</name>
    <dbReference type="NCBI Taxonomy" id="1080073"/>
    <lineage>
        <taxon>Bacteria</taxon>
        <taxon>Bacillati</taxon>
        <taxon>Actinomycetota</taxon>
        <taxon>Actinomycetes</taxon>
        <taxon>Streptosporangiales</taxon>
        <taxon>Thermomonosporaceae</taxon>
        <taxon>Actinoallomurus</taxon>
    </lineage>
</organism>
<dbReference type="NCBIfam" id="NF009810">
    <property type="entry name" value="PRK13294.1"/>
    <property type="match status" value="1"/>
</dbReference>
<feature type="region of interest" description="Disordered" evidence="10">
    <location>
        <begin position="397"/>
        <end position="422"/>
    </location>
</feature>
<dbReference type="InterPro" id="IPR002847">
    <property type="entry name" value="F420-0_gamma-glut_ligase-dom"/>
</dbReference>
<proteinExistence type="inferred from homology"/>
<evidence type="ECO:0000256" key="7">
    <source>
        <dbReference type="ARBA" id="ARBA00023134"/>
    </source>
</evidence>
<dbReference type="SUPFAM" id="SSF144010">
    <property type="entry name" value="CofE-like"/>
    <property type="match status" value="1"/>
</dbReference>
<dbReference type="InterPro" id="IPR008225">
    <property type="entry name" value="F420-0_g-glutamyl_ligase"/>
</dbReference>
<dbReference type="Gene3D" id="3.30.1330.100">
    <property type="entry name" value="CofE-like"/>
    <property type="match status" value="2"/>
</dbReference>
<evidence type="ECO:0000256" key="1">
    <source>
        <dbReference type="ARBA" id="ARBA00022598"/>
    </source>
</evidence>
<evidence type="ECO:0000256" key="2">
    <source>
        <dbReference type="ARBA" id="ARBA00022723"/>
    </source>
</evidence>
<gene>
    <name evidence="13" type="ORF">GCM10023195_26400</name>
</gene>
<dbReference type="EMBL" id="BAABHJ010000005">
    <property type="protein sequence ID" value="GAA4607065.1"/>
    <property type="molecule type" value="Genomic_DNA"/>
</dbReference>
<feature type="domain" description="Coenzyme F420:L-glutamate ligase-like" evidence="12">
    <location>
        <begin position="11"/>
        <end position="200"/>
    </location>
</feature>
<dbReference type="PANTHER" id="PTHR47917">
    <property type="match status" value="1"/>
</dbReference>
<dbReference type="Gene3D" id="3.40.109.10">
    <property type="entry name" value="NADH Oxidase"/>
    <property type="match status" value="1"/>
</dbReference>
<evidence type="ECO:0000259" key="11">
    <source>
        <dbReference type="Pfam" id="PF00881"/>
    </source>
</evidence>
<dbReference type="InterPro" id="IPR029479">
    <property type="entry name" value="Nitroreductase"/>
</dbReference>
<accession>A0ABP8TIL6</accession>
<keyword evidence="2" id="KW-0479">Metal-binding</keyword>
<keyword evidence="6" id="KW-0560">Oxidoreductase</keyword>
<keyword evidence="14" id="KW-1185">Reference proteome</keyword>
<dbReference type="Pfam" id="PF01996">
    <property type="entry name" value="F420_ligase"/>
    <property type="match status" value="1"/>
</dbReference>
<evidence type="ECO:0000256" key="9">
    <source>
        <dbReference type="ARBA" id="ARBA00023268"/>
    </source>
</evidence>
<dbReference type="Pfam" id="PF00881">
    <property type="entry name" value="Nitroreductase"/>
    <property type="match status" value="1"/>
</dbReference>
<dbReference type="InterPro" id="IPR019943">
    <property type="entry name" value="F420_FbiB_C"/>
</dbReference>
<dbReference type="HAMAP" id="MF_01259">
    <property type="entry name" value="F420_ligase_FbiB"/>
    <property type="match status" value="1"/>
</dbReference>
<keyword evidence="8" id="KW-0464">Manganese</keyword>
<comment type="caution">
    <text evidence="13">The sequence shown here is derived from an EMBL/GenBank/DDBJ whole genome shotgun (WGS) entry which is preliminary data.</text>
</comment>
<keyword evidence="7" id="KW-0342">GTP-binding</keyword>
<evidence type="ECO:0000313" key="13">
    <source>
        <dbReference type="EMBL" id="GAA4607065.1"/>
    </source>
</evidence>
<dbReference type="RefSeq" id="WP_345353383.1">
    <property type="nucleotide sequence ID" value="NZ_BAABHJ010000005.1"/>
</dbReference>
<evidence type="ECO:0000313" key="14">
    <source>
        <dbReference type="Proteomes" id="UP001500212"/>
    </source>
</evidence>
<dbReference type="GO" id="GO:0016874">
    <property type="term" value="F:ligase activity"/>
    <property type="evidence" value="ECO:0007669"/>
    <property type="project" value="UniProtKB-KW"/>
</dbReference>
<dbReference type="NCBIfam" id="TIGR01916">
    <property type="entry name" value="F420_cofE"/>
    <property type="match status" value="1"/>
</dbReference>
<dbReference type="SUPFAM" id="SSF55469">
    <property type="entry name" value="FMN-dependent nitroreductase-like"/>
    <property type="match status" value="1"/>
</dbReference>
<keyword evidence="3" id="KW-0547">Nucleotide-binding</keyword>
<reference evidence="14" key="1">
    <citation type="journal article" date="2019" name="Int. J. Syst. Evol. Microbiol.">
        <title>The Global Catalogue of Microorganisms (GCM) 10K type strain sequencing project: providing services to taxonomists for standard genome sequencing and annotation.</title>
        <authorList>
            <consortium name="The Broad Institute Genomics Platform"/>
            <consortium name="The Broad Institute Genome Sequencing Center for Infectious Disease"/>
            <person name="Wu L."/>
            <person name="Ma J."/>
        </authorList>
    </citation>
    <scope>NUCLEOTIDE SEQUENCE [LARGE SCALE GENOMIC DNA]</scope>
    <source>
        <strain evidence="14">JCM 17938</strain>
    </source>
</reference>
<evidence type="ECO:0000259" key="12">
    <source>
        <dbReference type="Pfam" id="PF01996"/>
    </source>
</evidence>
<feature type="domain" description="Nitroreductase" evidence="11">
    <location>
        <begin position="234"/>
        <end position="402"/>
    </location>
</feature>
<evidence type="ECO:0000256" key="10">
    <source>
        <dbReference type="SAM" id="MobiDB-lite"/>
    </source>
</evidence>
<dbReference type="InterPro" id="IPR000415">
    <property type="entry name" value="Nitroreductase-like"/>
</dbReference>
<dbReference type="InterPro" id="IPR023661">
    <property type="entry name" value="FbiB"/>
</dbReference>
<dbReference type="PANTHER" id="PTHR47917:SF1">
    <property type="entry name" value="COENZYME F420:L-GLUTAMATE LIGASE"/>
    <property type="match status" value="1"/>
</dbReference>
<evidence type="ECO:0000256" key="4">
    <source>
        <dbReference type="ARBA" id="ARBA00022842"/>
    </source>
</evidence>
<keyword evidence="5" id="KW-0630">Potassium</keyword>
<name>A0ABP8TIL6_9ACTN</name>
<protein>
    <submittedName>
        <fullName evidence="13">Coenzyme F420-0:L-glutamate ligase</fullName>
    </submittedName>
</protein>